<feature type="transmembrane region" description="Helical" evidence="8">
    <location>
        <begin position="6"/>
        <end position="27"/>
    </location>
</feature>
<reference evidence="9 10" key="1">
    <citation type="submission" date="2014-02" db="EMBL/GenBank/DDBJ databases">
        <title>Genome sequence of Paenibacillus darwinianus reveals adaptive mechanisms for survival in Antarctic soils.</title>
        <authorList>
            <person name="Dsouza M."/>
            <person name="Taylor M.W."/>
            <person name="Turner S.J."/>
            <person name="Aislabie J."/>
        </authorList>
    </citation>
    <scope>NUCLEOTIDE SEQUENCE [LARGE SCALE GENOMIC DNA]</scope>
    <source>
        <strain evidence="9 10">CE1</strain>
    </source>
</reference>
<comment type="subcellular location">
    <subcellularLocation>
        <location evidence="1">Membrane</location>
        <topology evidence="1">Multi-pass membrane protein</topology>
    </subcellularLocation>
</comment>
<dbReference type="EMBL" id="JFHU01000185">
    <property type="protein sequence ID" value="EXX86584.1"/>
    <property type="molecule type" value="Genomic_DNA"/>
</dbReference>
<sequence>MTAFTGELIGTMILIVLGGGVVAGVVLNRSKAQNSGWIVITFGWSMAVAIAVYAVGGISGAHLNPAVTMGLAYIGSFPWEMVPQYVAAQMIGAFLGAVIIWLYYLPHWRATEDPDTKLAVFSTAPAIRHTVGNFISEVFGAFFLLFGILFIGANEFTEGLNPLIVGFLILAIGLSLGGTTGYAINPARDLGPRIAHFLLPIAGKGSSDWGYAWIPVIAPIIGGMLGAKFYQVTFEGGSLDGLYGLMGTLIVMTVVVGVTQKKEQSVQSSTVAK</sequence>
<dbReference type="OrthoDB" id="9807293at2"/>
<dbReference type="Pfam" id="PF00230">
    <property type="entry name" value="MIP"/>
    <property type="match status" value="1"/>
</dbReference>
<feature type="transmembrane region" description="Helical" evidence="8">
    <location>
        <begin position="209"/>
        <end position="230"/>
    </location>
</feature>
<feature type="transmembrane region" description="Helical" evidence="8">
    <location>
        <begin position="126"/>
        <end position="151"/>
    </location>
</feature>
<evidence type="ECO:0000256" key="8">
    <source>
        <dbReference type="SAM" id="Phobius"/>
    </source>
</evidence>
<comment type="caution">
    <text evidence="9">The sequence shown here is derived from an EMBL/GenBank/DDBJ whole genome shotgun (WGS) entry which is preliminary data.</text>
</comment>
<evidence type="ECO:0000313" key="9">
    <source>
        <dbReference type="EMBL" id="EXX86584.1"/>
    </source>
</evidence>
<keyword evidence="4 7" id="KW-0812">Transmembrane</keyword>
<feature type="transmembrane region" description="Helical" evidence="8">
    <location>
        <begin position="163"/>
        <end position="184"/>
    </location>
</feature>
<feature type="transmembrane region" description="Helical" evidence="8">
    <location>
        <begin position="82"/>
        <end position="105"/>
    </location>
</feature>
<protein>
    <submittedName>
        <fullName evidence="9">Glycerol transporter</fullName>
    </submittedName>
</protein>
<comment type="similarity">
    <text evidence="2 7">Belongs to the MIP/aquaporin (TC 1.A.8) family.</text>
</comment>
<dbReference type="AlphaFoldDB" id="A0A9W5RZN8"/>
<keyword evidence="10" id="KW-1185">Reference proteome</keyword>
<evidence type="ECO:0000256" key="5">
    <source>
        <dbReference type="ARBA" id="ARBA00022989"/>
    </source>
</evidence>
<dbReference type="PRINTS" id="PR00783">
    <property type="entry name" value="MINTRINSICP"/>
</dbReference>
<dbReference type="InterPro" id="IPR000425">
    <property type="entry name" value="MIP"/>
</dbReference>
<organism evidence="9 10">
    <name type="scientific">Paenibacillus darwinianus</name>
    <dbReference type="NCBI Taxonomy" id="1380763"/>
    <lineage>
        <taxon>Bacteria</taxon>
        <taxon>Bacillati</taxon>
        <taxon>Bacillota</taxon>
        <taxon>Bacilli</taxon>
        <taxon>Bacillales</taxon>
        <taxon>Paenibacillaceae</taxon>
        <taxon>Paenibacillus</taxon>
    </lineage>
</organism>
<evidence type="ECO:0000256" key="3">
    <source>
        <dbReference type="ARBA" id="ARBA00022448"/>
    </source>
</evidence>
<name>A0A9W5RZN8_9BACL</name>
<evidence type="ECO:0000256" key="2">
    <source>
        <dbReference type="ARBA" id="ARBA00006175"/>
    </source>
</evidence>
<dbReference type="RefSeq" id="WP_036716345.1">
    <property type="nucleotide sequence ID" value="NZ_KK082273.1"/>
</dbReference>
<keyword evidence="6 8" id="KW-0472">Membrane</keyword>
<evidence type="ECO:0000256" key="7">
    <source>
        <dbReference type="RuleBase" id="RU000477"/>
    </source>
</evidence>
<dbReference type="PANTHER" id="PTHR43829:SF9">
    <property type="entry name" value="AQUAPORIN-9"/>
    <property type="match status" value="1"/>
</dbReference>
<dbReference type="SUPFAM" id="SSF81338">
    <property type="entry name" value="Aquaporin-like"/>
    <property type="match status" value="1"/>
</dbReference>
<dbReference type="PROSITE" id="PS00221">
    <property type="entry name" value="MIP"/>
    <property type="match status" value="1"/>
</dbReference>
<dbReference type="Gene3D" id="1.20.1080.10">
    <property type="entry name" value="Glycerol uptake facilitator protein"/>
    <property type="match status" value="1"/>
</dbReference>
<dbReference type="InterPro" id="IPR023271">
    <property type="entry name" value="Aquaporin-like"/>
</dbReference>
<dbReference type="InterPro" id="IPR022357">
    <property type="entry name" value="MIP_CS"/>
</dbReference>
<feature type="transmembrane region" description="Helical" evidence="8">
    <location>
        <begin position="39"/>
        <end position="62"/>
    </location>
</feature>
<dbReference type="GO" id="GO:0005886">
    <property type="term" value="C:plasma membrane"/>
    <property type="evidence" value="ECO:0007669"/>
    <property type="project" value="TreeGrafter"/>
</dbReference>
<dbReference type="NCBIfam" id="TIGR00861">
    <property type="entry name" value="MIP"/>
    <property type="match status" value="1"/>
</dbReference>
<proteinExistence type="inferred from homology"/>
<keyword evidence="5 8" id="KW-1133">Transmembrane helix</keyword>
<evidence type="ECO:0000256" key="6">
    <source>
        <dbReference type="ARBA" id="ARBA00023136"/>
    </source>
</evidence>
<accession>A0A9W5RZN8</accession>
<evidence type="ECO:0000313" key="10">
    <source>
        <dbReference type="Proteomes" id="UP000053750"/>
    </source>
</evidence>
<feature type="transmembrane region" description="Helical" evidence="8">
    <location>
        <begin position="242"/>
        <end position="259"/>
    </location>
</feature>
<dbReference type="GO" id="GO:0015254">
    <property type="term" value="F:glycerol channel activity"/>
    <property type="evidence" value="ECO:0007669"/>
    <property type="project" value="TreeGrafter"/>
</dbReference>
<keyword evidence="3 7" id="KW-0813">Transport</keyword>
<dbReference type="InterPro" id="IPR050363">
    <property type="entry name" value="MIP/Aquaporin"/>
</dbReference>
<gene>
    <name evidence="9" type="ORF">BG53_05925</name>
</gene>
<evidence type="ECO:0000256" key="1">
    <source>
        <dbReference type="ARBA" id="ARBA00004141"/>
    </source>
</evidence>
<dbReference type="Proteomes" id="UP000053750">
    <property type="component" value="Unassembled WGS sequence"/>
</dbReference>
<dbReference type="PANTHER" id="PTHR43829">
    <property type="entry name" value="AQUAPORIN OR AQUAGLYCEROPORIN RELATED"/>
    <property type="match status" value="1"/>
</dbReference>
<evidence type="ECO:0000256" key="4">
    <source>
        <dbReference type="ARBA" id="ARBA00022692"/>
    </source>
</evidence>